<proteinExistence type="predicted"/>
<dbReference type="Proteomes" id="UP001231941">
    <property type="component" value="Unassembled WGS sequence"/>
</dbReference>
<comment type="caution">
    <text evidence="1">The sequence shown here is derived from an EMBL/GenBank/DDBJ whole genome shotgun (WGS) entry which is preliminary data.</text>
</comment>
<organism evidence="1 3">
    <name type="scientific">Chengkuizengella axinellae</name>
    <dbReference type="NCBI Taxonomy" id="3064388"/>
    <lineage>
        <taxon>Bacteria</taxon>
        <taxon>Bacillati</taxon>
        <taxon>Bacillota</taxon>
        <taxon>Bacilli</taxon>
        <taxon>Bacillales</taxon>
        <taxon>Paenibacillaceae</taxon>
        <taxon>Chengkuizengella</taxon>
    </lineage>
</organism>
<accession>A0ABT9IYR7</accession>
<dbReference type="EMBL" id="JAVAMP010000003">
    <property type="protein sequence ID" value="MDP5274467.1"/>
    <property type="molecule type" value="Genomic_DNA"/>
</dbReference>
<evidence type="ECO:0000313" key="1">
    <source>
        <dbReference type="EMBL" id="MDP5274467.1"/>
    </source>
</evidence>
<name>A0ABT9IYR7_9BACL</name>
<sequence>MGVFDKSICDCCVCPMQSVMKGLVETSGISVAFFTPNNTFFATLNSAENFVANTNNGMLPICNVTAVADDSLDRSTPLKPIQNDSKGECSCCEDPSTNELVSLGVGSRALIEFVKGGFSFTLPLEGNITNIGEGIVILDNVIDADGSNTPNFAISTCQITRVEGTQ</sequence>
<dbReference type="RefSeq" id="WP_305991775.1">
    <property type="nucleotide sequence ID" value="NZ_JAVAMP010000003.1"/>
</dbReference>
<gene>
    <name evidence="1" type="ORF">Q5Y73_10130</name>
    <name evidence="2" type="ORF">Q5Y73_19875</name>
</gene>
<evidence type="ECO:0000313" key="3">
    <source>
        <dbReference type="Proteomes" id="UP001231941"/>
    </source>
</evidence>
<protein>
    <recommendedName>
        <fullName evidence="4">DUF4280 domain-containing protein</fullName>
    </recommendedName>
</protein>
<keyword evidence="3" id="KW-1185">Reference proteome</keyword>
<dbReference type="EMBL" id="JAVAMP010000013">
    <property type="protein sequence ID" value="MDP5276355.1"/>
    <property type="molecule type" value="Genomic_DNA"/>
</dbReference>
<reference evidence="1 3" key="1">
    <citation type="submission" date="2023-08" db="EMBL/GenBank/DDBJ databases">
        <authorList>
            <person name="Park J.-S."/>
        </authorList>
    </citation>
    <scope>NUCLEOTIDE SEQUENCE [LARGE SCALE GENOMIC DNA]</scope>
    <source>
        <strain evidence="1 3">2205SS18-9</strain>
    </source>
</reference>
<evidence type="ECO:0008006" key="4">
    <source>
        <dbReference type="Google" id="ProtNLM"/>
    </source>
</evidence>
<evidence type="ECO:0000313" key="2">
    <source>
        <dbReference type="EMBL" id="MDP5276355.1"/>
    </source>
</evidence>